<protein>
    <recommendedName>
        <fullName evidence="9">TRAP transporter small permease protein</fullName>
    </recommendedName>
</protein>
<dbReference type="EMBL" id="FNBL01000007">
    <property type="protein sequence ID" value="SDF81007.1"/>
    <property type="molecule type" value="Genomic_DNA"/>
</dbReference>
<evidence type="ECO:0000256" key="6">
    <source>
        <dbReference type="ARBA" id="ARBA00022989"/>
    </source>
</evidence>
<dbReference type="InterPro" id="IPR055348">
    <property type="entry name" value="DctQ"/>
</dbReference>
<evidence type="ECO:0000256" key="3">
    <source>
        <dbReference type="ARBA" id="ARBA00022475"/>
    </source>
</evidence>
<evidence type="ECO:0000256" key="8">
    <source>
        <dbReference type="ARBA" id="ARBA00038436"/>
    </source>
</evidence>
<evidence type="ECO:0000256" key="1">
    <source>
        <dbReference type="ARBA" id="ARBA00004429"/>
    </source>
</evidence>
<comment type="subunit">
    <text evidence="9">The complex comprises the extracytoplasmic solute receptor protein and the two transmembrane proteins.</text>
</comment>
<evidence type="ECO:0000256" key="2">
    <source>
        <dbReference type="ARBA" id="ARBA00022448"/>
    </source>
</evidence>
<keyword evidence="4 9" id="KW-0997">Cell inner membrane</keyword>
<dbReference type="RefSeq" id="WP_074645805.1">
    <property type="nucleotide sequence ID" value="NZ_FNBL01000007.1"/>
</dbReference>
<accession>A0A1G7P4I2</accession>
<keyword evidence="3" id="KW-1003">Cell membrane</keyword>
<dbReference type="Proteomes" id="UP000182284">
    <property type="component" value="Unassembled WGS sequence"/>
</dbReference>
<feature type="transmembrane region" description="Helical" evidence="9">
    <location>
        <begin position="44"/>
        <end position="61"/>
    </location>
</feature>
<gene>
    <name evidence="11" type="ORF">SAMN04488117_107213</name>
</gene>
<feature type="transmembrane region" description="Helical" evidence="9">
    <location>
        <begin position="82"/>
        <end position="101"/>
    </location>
</feature>
<dbReference type="GO" id="GO:0022857">
    <property type="term" value="F:transmembrane transporter activity"/>
    <property type="evidence" value="ECO:0007669"/>
    <property type="project" value="UniProtKB-UniRule"/>
</dbReference>
<dbReference type="AlphaFoldDB" id="A0A1G7P4I2"/>
<keyword evidence="2 9" id="KW-0813">Transport</keyword>
<evidence type="ECO:0000256" key="4">
    <source>
        <dbReference type="ARBA" id="ARBA00022519"/>
    </source>
</evidence>
<comment type="similarity">
    <text evidence="8 9">Belongs to the TRAP transporter small permease family.</text>
</comment>
<feature type="domain" description="Tripartite ATP-independent periplasmic transporters DctQ component" evidence="10">
    <location>
        <begin position="19"/>
        <end position="148"/>
    </location>
</feature>
<dbReference type="Pfam" id="PF04290">
    <property type="entry name" value="DctQ"/>
    <property type="match status" value="1"/>
</dbReference>
<dbReference type="PANTHER" id="PTHR35011:SF2">
    <property type="entry name" value="2,3-DIKETO-L-GULONATE TRAP TRANSPORTER SMALL PERMEASE PROTEIN YIAM"/>
    <property type="match status" value="1"/>
</dbReference>
<organism evidence="11 12">
    <name type="scientific">Celeribacter baekdonensis</name>
    <dbReference type="NCBI Taxonomy" id="875171"/>
    <lineage>
        <taxon>Bacteria</taxon>
        <taxon>Pseudomonadati</taxon>
        <taxon>Pseudomonadota</taxon>
        <taxon>Alphaproteobacteria</taxon>
        <taxon>Rhodobacterales</taxon>
        <taxon>Roseobacteraceae</taxon>
        <taxon>Celeribacter</taxon>
    </lineage>
</organism>
<keyword evidence="5 9" id="KW-0812">Transmembrane</keyword>
<keyword evidence="6 9" id="KW-1133">Transmembrane helix</keyword>
<dbReference type="OrthoDB" id="7843639at2"/>
<reference evidence="11 12" key="1">
    <citation type="submission" date="2016-10" db="EMBL/GenBank/DDBJ databases">
        <authorList>
            <person name="de Groot N.N."/>
        </authorList>
    </citation>
    <scope>NUCLEOTIDE SEQUENCE [LARGE SCALE GENOMIC DNA]</scope>
    <source>
        <strain evidence="11 12">DSM 27375</strain>
    </source>
</reference>
<evidence type="ECO:0000256" key="7">
    <source>
        <dbReference type="ARBA" id="ARBA00023136"/>
    </source>
</evidence>
<evidence type="ECO:0000313" key="11">
    <source>
        <dbReference type="EMBL" id="SDF81007.1"/>
    </source>
</evidence>
<comment type="caution">
    <text evidence="9">Lacks conserved residue(s) required for the propagation of feature annotation.</text>
</comment>
<evidence type="ECO:0000256" key="5">
    <source>
        <dbReference type="ARBA" id="ARBA00022692"/>
    </source>
</evidence>
<evidence type="ECO:0000256" key="9">
    <source>
        <dbReference type="RuleBase" id="RU369079"/>
    </source>
</evidence>
<feature type="transmembrane region" description="Helical" evidence="9">
    <location>
        <begin position="121"/>
        <end position="141"/>
    </location>
</feature>
<dbReference type="InterPro" id="IPR007387">
    <property type="entry name" value="TRAP_DctQ"/>
</dbReference>
<proteinExistence type="inferred from homology"/>
<evidence type="ECO:0000313" key="12">
    <source>
        <dbReference type="Proteomes" id="UP000182284"/>
    </source>
</evidence>
<dbReference type="PANTHER" id="PTHR35011">
    <property type="entry name" value="2,3-DIKETO-L-GULONATE TRAP TRANSPORTER SMALL PERMEASE PROTEIN YIAM"/>
    <property type="match status" value="1"/>
</dbReference>
<keyword evidence="7 9" id="KW-0472">Membrane</keyword>
<dbReference type="GO" id="GO:0005886">
    <property type="term" value="C:plasma membrane"/>
    <property type="evidence" value="ECO:0007669"/>
    <property type="project" value="UniProtKB-SubCell"/>
</dbReference>
<sequence>MKLFFRSLNAVGGLLVLALVLITFAAVLARYLLGTPIQWTEEMSGILMIWIVFIGAIGCEIEKSHLHIDVVTNLLNRRAQRALEALVAVGSVGLLGAMAWLGYALAQKAALKKTPILKVSWFWLDIAVTVGAFGVVCVILVRLVRGLREPSTDLQN</sequence>
<comment type="function">
    <text evidence="9">Part of the tripartite ATP-independent periplasmic (TRAP) transport system.</text>
</comment>
<comment type="subcellular location">
    <subcellularLocation>
        <location evidence="1 9">Cell inner membrane</location>
        <topology evidence="1 9">Multi-pass membrane protein</topology>
    </subcellularLocation>
</comment>
<evidence type="ECO:0000259" key="10">
    <source>
        <dbReference type="Pfam" id="PF04290"/>
    </source>
</evidence>
<dbReference type="GO" id="GO:0015740">
    <property type="term" value="P:C4-dicarboxylate transport"/>
    <property type="evidence" value="ECO:0007669"/>
    <property type="project" value="TreeGrafter"/>
</dbReference>
<name>A0A1G7P4I2_9RHOB</name>